<evidence type="ECO:0000256" key="3">
    <source>
        <dbReference type="ARBA" id="ARBA00023125"/>
    </source>
</evidence>
<dbReference type="PROSITE" id="PS50931">
    <property type="entry name" value="HTH_LYSR"/>
    <property type="match status" value="1"/>
</dbReference>
<dbReference type="InterPro" id="IPR036388">
    <property type="entry name" value="WH-like_DNA-bd_sf"/>
</dbReference>
<evidence type="ECO:0000259" key="8">
    <source>
        <dbReference type="PROSITE" id="PS50931"/>
    </source>
</evidence>
<dbReference type="InterPro" id="IPR005119">
    <property type="entry name" value="LysR_subst-bd"/>
</dbReference>
<evidence type="ECO:0000256" key="6">
    <source>
        <dbReference type="ARBA" id="ARBA00067332"/>
    </source>
</evidence>
<keyword evidence="2" id="KW-0805">Transcription regulation</keyword>
<dbReference type="PANTHER" id="PTHR30579">
    <property type="entry name" value="TRANSCRIPTIONAL REGULATOR"/>
    <property type="match status" value="1"/>
</dbReference>
<dbReference type="FunFam" id="1.10.10.10:FF:000001">
    <property type="entry name" value="LysR family transcriptional regulator"/>
    <property type="match status" value="1"/>
</dbReference>
<evidence type="ECO:0000256" key="5">
    <source>
        <dbReference type="ARBA" id="ARBA00054626"/>
    </source>
</evidence>
<accession>A0A1Q9AFH3</accession>
<reference evidence="9 10" key="1">
    <citation type="submission" date="2016-09" db="EMBL/GenBank/DDBJ databases">
        <title>Rhizobium sp. nov., a novel species isolated from the rice rhizosphere.</title>
        <authorList>
            <person name="Zhao J."/>
            <person name="Zhang X."/>
        </authorList>
    </citation>
    <scope>NUCLEOTIDE SEQUENCE [LARGE SCALE GENOMIC DNA]</scope>
    <source>
        <strain evidence="9 10">MH17</strain>
    </source>
</reference>
<evidence type="ECO:0000313" key="10">
    <source>
        <dbReference type="Proteomes" id="UP000186143"/>
    </source>
</evidence>
<dbReference type="AlphaFoldDB" id="A0A1Q9AFH3"/>
<name>A0A1Q9AFH3_9HYPH</name>
<dbReference type="Gene3D" id="3.40.190.10">
    <property type="entry name" value="Periplasmic binding protein-like II"/>
    <property type="match status" value="2"/>
</dbReference>
<dbReference type="Gene3D" id="1.10.10.10">
    <property type="entry name" value="Winged helix-like DNA-binding domain superfamily/Winged helix DNA-binding domain"/>
    <property type="match status" value="1"/>
</dbReference>
<evidence type="ECO:0000256" key="2">
    <source>
        <dbReference type="ARBA" id="ARBA00023015"/>
    </source>
</evidence>
<feature type="domain" description="HTH lysR-type" evidence="8">
    <location>
        <begin position="5"/>
        <end position="62"/>
    </location>
</feature>
<dbReference type="Pfam" id="PF03466">
    <property type="entry name" value="LysR_substrate"/>
    <property type="match status" value="1"/>
</dbReference>
<evidence type="ECO:0000313" key="9">
    <source>
        <dbReference type="EMBL" id="OLP53733.1"/>
    </source>
</evidence>
<comment type="caution">
    <text evidence="9">The sequence shown here is derived from an EMBL/GenBank/DDBJ whole genome shotgun (WGS) entry which is preliminary data.</text>
</comment>
<dbReference type="InterPro" id="IPR050176">
    <property type="entry name" value="LTTR"/>
</dbReference>
<dbReference type="Proteomes" id="UP000186143">
    <property type="component" value="Unassembled WGS sequence"/>
</dbReference>
<dbReference type="SUPFAM" id="SSF46785">
    <property type="entry name" value="Winged helix' DNA-binding domain"/>
    <property type="match status" value="1"/>
</dbReference>
<dbReference type="OrthoDB" id="8097684at2"/>
<evidence type="ECO:0000256" key="7">
    <source>
        <dbReference type="ARBA" id="ARBA00083243"/>
    </source>
</evidence>
<dbReference type="GO" id="GO:0003677">
    <property type="term" value="F:DNA binding"/>
    <property type="evidence" value="ECO:0007669"/>
    <property type="project" value="UniProtKB-KW"/>
</dbReference>
<keyword evidence="3" id="KW-0238">DNA-binding</keyword>
<dbReference type="InterPro" id="IPR000847">
    <property type="entry name" value="LysR_HTH_N"/>
</dbReference>
<evidence type="ECO:0000256" key="4">
    <source>
        <dbReference type="ARBA" id="ARBA00023163"/>
    </source>
</evidence>
<organism evidence="9 10">
    <name type="scientific">Xaviernesmea rhizosphaerae</name>
    <dbReference type="NCBI Taxonomy" id="1672749"/>
    <lineage>
        <taxon>Bacteria</taxon>
        <taxon>Pseudomonadati</taxon>
        <taxon>Pseudomonadota</taxon>
        <taxon>Alphaproteobacteria</taxon>
        <taxon>Hyphomicrobiales</taxon>
        <taxon>Rhizobiaceae</taxon>
        <taxon>Rhizobium/Agrobacterium group</taxon>
        <taxon>Xaviernesmea</taxon>
    </lineage>
</organism>
<comment type="similarity">
    <text evidence="1">Belongs to the LysR transcriptional regulatory family.</text>
</comment>
<protein>
    <recommendedName>
        <fullName evidence="6">HTH-type transcriptional regulator TtuA</fullName>
    </recommendedName>
    <alternativeName>
        <fullName evidence="7">Tartrate utilization transcriptional regulator</fullName>
    </alternativeName>
</protein>
<dbReference type="Pfam" id="PF00126">
    <property type="entry name" value="HTH_1"/>
    <property type="match status" value="1"/>
</dbReference>
<proteinExistence type="inferred from homology"/>
<dbReference type="PANTHER" id="PTHR30579:SF7">
    <property type="entry name" value="HTH-TYPE TRANSCRIPTIONAL REGULATOR LRHA-RELATED"/>
    <property type="match status" value="1"/>
</dbReference>
<keyword evidence="4" id="KW-0804">Transcription</keyword>
<dbReference type="STRING" id="1672749.BJF92_06225"/>
<evidence type="ECO:0000256" key="1">
    <source>
        <dbReference type="ARBA" id="ARBA00009437"/>
    </source>
</evidence>
<dbReference type="EMBL" id="MKIO01000039">
    <property type="protein sequence ID" value="OLP53733.1"/>
    <property type="molecule type" value="Genomic_DNA"/>
</dbReference>
<comment type="function">
    <text evidence="5">Transcriptional regulator of the ttuABCDE tartrate utilization operon.</text>
</comment>
<dbReference type="SUPFAM" id="SSF53850">
    <property type="entry name" value="Periplasmic binding protein-like II"/>
    <property type="match status" value="1"/>
</dbReference>
<dbReference type="InterPro" id="IPR036390">
    <property type="entry name" value="WH_DNA-bd_sf"/>
</dbReference>
<dbReference type="GO" id="GO:0003700">
    <property type="term" value="F:DNA-binding transcription factor activity"/>
    <property type="evidence" value="ECO:0007669"/>
    <property type="project" value="InterPro"/>
</dbReference>
<sequence length="294" mass="31799">MPPSLDSDLLRTFLAVAERGNVTHAALAVGRTQSAVSMQIRRLEEAAGHPLLRRSSRGVSLTPAGQRLLPQARAVISLLDETAAMMRKPDIRGPLRVGIPDEYSRTFLPAALAAFGREHPTTEVSVFCGFSAQQLAALERDELDLAVMFDVHATEPRDVLGYDPTVWVTSTLHDCHRRSPVPIAVYWNSSWCRDYALRSLDQHAIAYRQAFSCDTASGMIAAVTTGLAIAPLARSTIPPGCRALGAEDGFPQVDASRVLLKRNPTRSSPAIDALAARIQAVFSPLRGEALPGEI</sequence>
<gene>
    <name evidence="9" type="ORF">BJF92_06225</name>
</gene>